<evidence type="ECO:0008006" key="3">
    <source>
        <dbReference type="Google" id="ProtNLM"/>
    </source>
</evidence>
<evidence type="ECO:0000313" key="2">
    <source>
        <dbReference type="Proteomes" id="UP000308713"/>
    </source>
</evidence>
<dbReference type="AlphaFoldDB" id="A0A5C4SHQ4"/>
<organism evidence="1 2">
    <name type="scientific">Allotamlana fucoidanivorans</name>
    <dbReference type="NCBI Taxonomy" id="2583814"/>
    <lineage>
        <taxon>Bacteria</taxon>
        <taxon>Pseudomonadati</taxon>
        <taxon>Bacteroidota</taxon>
        <taxon>Flavobacteriia</taxon>
        <taxon>Flavobacteriales</taxon>
        <taxon>Flavobacteriaceae</taxon>
        <taxon>Allotamlana</taxon>
    </lineage>
</organism>
<sequence>MKKIIVPILVLLFMSCQEDDLKPTDVTASVVETLNEYELANRVFQDVGNNAGDAVLKAESSNTAKISGSKEDPVIHVEPANLTEFPKTITVDFGTGILCKDGVTRKGIVKIVSTGWYGALGSEHTTTFDGYYHEGYKVEGAHVVKNLGENEDGELKYSVTINDGKITDGNDHSVQYKENSFRTWVAGADTPLNIWDDEYLLDGTQSGMSSRGVAYTLTIEESLHFVLLPRSITSGILDLDIGQIKNIKLNFNNATVTILGNTYPWGIK</sequence>
<accession>A0A5C4SHQ4</accession>
<comment type="caution">
    <text evidence="1">The sequence shown here is derived from an EMBL/GenBank/DDBJ whole genome shotgun (WGS) entry which is preliminary data.</text>
</comment>
<dbReference type="EMBL" id="VDCS01000011">
    <property type="protein sequence ID" value="TNJ43083.1"/>
    <property type="molecule type" value="Genomic_DNA"/>
</dbReference>
<reference evidence="1 2" key="1">
    <citation type="submission" date="2019-05" db="EMBL/GenBank/DDBJ databases">
        <title>Tamlana fucoidanivorans sp. nov., isolated from the surface of algae collected from Fujian province in China.</title>
        <authorList>
            <person name="Li J."/>
        </authorList>
    </citation>
    <scope>NUCLEOTIDE SEQUENCE [LARGE SCALE GENOMIC DNA]</scope>
    <source>
        <strain evidence="1 2">CW2-9</strain>
    </source>
</reference>
<evidence type="ECO:0000313" key="1">
    <source>
        <dbReference type="EMBL" id="TNJ43083.1"/>
    </source>
</evidence>
<keyword evidence="2" id="KW-1185">Reference proteome</keyword>
<dbReference type="Proteomes" id="UP000308713">
    <property type="component" value="Unassembled WGS sequence"/>
</dbReference>
<name>A0A5C4SHQ4_9FLAO</name>
<protein>
    <recommendedName>
        <fullName evidence="3">Lipoprotein</fullName>
    </recommendedName>
</protein>
<proteinExistence type="predicted"/>
<gene>
    <name evidence="1" type="ORF">FGF67_12020</name>
</gene>
<dbReference type="OrthoDB" id="1114031at2"/>
<dbReference type="RefSeq" id="WP_139698000.1">
    <property type="nucleotide sequence ID" value="NZ_CP074074.1"/>
</dbReference>
<dbReference type="PROSITE" id="PS51257">
    <property type="entry name" value="PROKAR_LIPOPROTEIN"/>
    <property type="match status" value="1"/>
</dbReference>